<evidence type="ECO:0008006" key="9">
    <source>
        <dbReference type="Google" id="ProtNLM"/>
    </source>
</evidence>
<feature type="transmembrane region" description="Helical" evidence="6">
    <location>
        <begin position="53"/>
        <end position="72"/>
    </location>
</feature>
<evidence type="ECO:0000313" key="8">
    <source>
        <dbReference type="Proteomes" id="UP001185092"/>
    </source>
</evidence>
<evidence type="ECO:0000256" key="3">
    <source>
        <dbReference type="ARBA" id="ARBA00022692"/>
    </source>
</evidence>
<name>A0AAE4BT82_9BACT</name>
<proteinExistence type="predicted"/>
<evidence type="ECO:0000256" key="5">
    <source>
        <dbReference type="ARBA" id="ARBA00023136"/>
    </source>
</evidence>
<dbReference type="Proteomes" id="UP001185092">
    <property type="component" value="Unassembled WGS sequence"/>
</dbReference>
<feature type="transmembrane region" description="Helical" evidence="6">
    <location>
        <begin position="84"/>
        <end position="113"/>
    </location>
</feature>
<keyword evidence="2" id="KW-1003">Cell membrane</keyword>
<evidence type="ECO:0000256" key="6">
    <source>
        <dbReference type="SAM" id="Phobius"/>
    </source>
</evidence>
<accession>A0AAE4BT82</accession>
<evidence type="ECO:0000256" key="1">
    <source>
        <dbReference type="ARBA" id="ARBA00004651"/>
    </source>
</evidence>
<feature type="transmembrane region" description="Helical" evidence="6">
    <location>
        <begin position="17"/>
        <end position="33"/>
    </location>
</feature>
<evidence type="ECO:0000313" key="7">
    <source>
        <dbReference type="EMBL" id="MDR6239680.1"/>
    </source>
</evidence>
<dbReference type="PANTHER" id="PTHR37693">
    <property type="entry name" value="PHOSPHATIDYLGLYCEROL LYSYLTRANSFERASE"/>
    <property type="match status" value="1"/>
</dbReference>
<dbReference type="NCBIfam" id="TIGR00374">
    <property type="entry name" value="flippase-like domain"/>
    <property type="match status" value="1"/>
</dbReference>
<dbReference type="InterPro" id="IPR022791">
    <property type="entry name" value="L-PG_synthase/AglD"/>
</dbReference>
<keyword evidence="5 6" id="KW-0472">Membrane</keyword>
<feature type="transmembrane region" description="Helical" evidence="6">
    <location>
        <begin position="316"/>
        <end position="338"/>
    </location>
</feature>
<reference evidence="7" key="1">
    <citation type="submission" date="2023-07" db="EMBL/GenBank/DDBJ databases">
        <title>Genomic Encyclopedia of Type Strains, Phase IV (KMG-IV): sequencing the most valuable type-strain genomes for metagenomic binning, comparative biology and taxonomic classification.</title>
        <authorList>
            <person name="Goeker M."/>
        </authorList>
    </citation>
    <scope>NUCLEOTIDE SEQUENCE</scope>
    <source>
        <strain evidence="7">DSM 26174</strain>
    </source>
</reference>
<dbReference type="Pfam" id="PF03706">
    <property type="entry name" value="LPG_synthase_TM"/>
    <property type="match status" value="1"/>
</dbReference>
<evidence type="ECO:0000256" key="2">
    <source>
        <dbReference type="ARBA" id="ARBA00022475"/>
    </source>
</evidence>
<comment type="subcellular location">
    <subcellularLocation>
        <location evidence="1">Cell membrane</location>
        <topology evidence="1">Multi-pass membrane protein</topology>
    </subcellularLocation>
</comment>
<comment type="caution">
    <text evidence="7">The sequence shown here is derived from an EMBL/GenBank/DDBJ whole genome shotgun (WGS) entry which is preliminary data.</text>
</comment>
<sequence length="348" mass="40012">MDLNQKEIQKTLNTNKIWVPVLLGLGIVGYMFYQNPENLASMSELRKAKIGPLVLSFFVILARDAGYVYRIRTLTEQKLTWVRSIYVIILWEFASAVTPSVVGGTAVAIFILLKEKIKLGSATAYVMLTSILDNAFFIIFAPLVLLYTGLDVFPVVKLISINTSLQSLFWVSYGLIALYCFIFSYALFIKPRGFKWVLLKVTSWRPFRRWRKGAYEYGNDILGASANLRGKPASYWMKIIVSTVFVWSARYLMLNCLISSFVDVDFADQMRIFASQIVMWIIMLISPTPGSSGTAEFFFNEFFNQYLGNLTFVTSIVWRMLSYYPYLILGAIFLPRWVRQRFFKNSKS</sequence>
<feature type="transmembrane region" description="Helical" evidence="6">
    <location>
        <begin position="167"/>
        <end position="188"/>
    </location>
</feature>
<keyword evidence="8" id="KW-1185">Reference proteome</keyword>
<dbReference type="RefSeq" id="WP_309939423.1">
    <property type="nucleotide sequence ID" value="NZ_AP025305.1"/>
</dbReference>
<feature type="transmembrane region" description="Helical" evidence="6">
    <location>
        <begin position="125"/>
        <end position="147"/>
    </location>
</feature>
<evidence type="ECO:0000256" key="4">
    <source>
        <dbReference type="ARBA" id="ARBA00022989"/>
    </source>
</evidence>
<organism evidence="7 8">
    <name type="scientific">Aureibacter tunicatorum</name>
    <dbReference type="NCBI Taxonomy" id="866807"/>
    <lineage>
        <taxon>Bacteria</taxon>
        <taxon>Pseudomonadati</taxon>
        <taxon>Bacteroidota</taxon>
        <taxon>Cytophagia</taxon>
        <taxon>Cytophagales</taxon>
        <taxon>Persicobacteraceae</taxon>
        <taxon>Aureibacter</taxon>
    </lineage>
</organism>
<keyword evidence="3 6" id="KW-0812">Transmembrane</keyword>
<dbReference type="EMBL" id="JAVDQD010000003">
    <property type="protein sequence ID" value="MDR6239680.1"/>
    <property type="molecule type" value="Genomic_DNA"/>
</dbReference>
<protein>
    <recommendedName>
        <fullName evidence="9">Flippase-like domain-containing protein</fullName>
    </recommendedName>
</protein>
<dbReference type="PANTHER" id="PTHR37693:SF1">
    <property type="entry name" value="INTEGRAL MEMBRANE PROTEIN"/>
    <property type="match status" value="1"/>
</dbReference>
<dbReference type="GO" id="GO:0005886">
    <property type="term" value="C:plasma membrane"/>
    <property type="evidence" value="ECO:0007669"/>
    <property type="project" value="UniProtKB-SubCell"/>
</dbReference>
<feature type="transmembrane region" description="Helical" evidence="6">
    <location>
        <begin position="235"/>
        <end position="253"/>
    </location>
</feature>
<gene>
    <name evidence="7" type="ORF">HNQ88_002728</name>
</gene>
<dbReference type="AlphaFoldDB" id="A0AAE4BT82"/>
<keyword evidence="4 6" id="KW-1133">Transmembrane helix</keyword>